<dbReference type="EMBL" id="AZBU02000005">
    <property type="protein sequence ID" value="TKR75762.1"/>
    <property type="molecule type" value="Genomic_DNA"/>
</dbReference>
<accession>A0A4U5N152</accession>
<reference evidence="1 2" key="2">
    <citation type="journal article" date="2019" name="G3 (Bethesda)">
        <title>Hybrid Assembly of the Genome of the Entomopathogenic Nematode Steinernema carpocapsae Identifies the X-Chromosome.</title>
        <authorList>
            <person name="Serra L."/>
            <person name="Macchietto M."/>
            <person name="Macias-Munoz A."/>
            <person name="McGill C.J."/>
            <person name="Rodriguez I.M."/>
            <person name="Rodriguez B."/>
            <person name="Murad R."/>
            <person name="Mortazavi A."/>
        </authorList>
    </citation>
    <scope>NUCLEOTIDE SEQUENCE [LARGE SCALE GENOMIC DNA]</scope>
    <source>
        <strain evidence="1 2">ALL</strain>
    </source>
</reference>
<sequence length="71" mass="7829">MLDSVVAAAVLQGGPRKKMKACLEIAERPVGFASFVSKTDRTYASSKLEMAQFCFERSTQDSTPDEQRRGV</sequence>
<gene>
    <name evidence="1" type="ORF">L596_017005</name>
</gene>
<reference evidence="1 2" key="1">
    <citation type="journal article" date="2015" name="Genome Biol.">
        <title>Comparative genomics of Steinernema reveals deeply conserved gene regulatory networks.</title>
        <authorList>
            <person name="Dillman A.R."/>
            <person name="Macchietto M."/>
            <person name="Porter C.F."/>
            <person name="Rogers A."/>
            <person name="Williams B."/>
            <person name="Antoshechkin I."/>
            <person name="Lee M.M."/>
            <person name="Goodwin Z."/>
            <person name="Lu X."/>
            <person name="Lewis E.E."/>
            <person name="Goodrich-Blair H."/>
            <person name="Stock S.P."/>
            <person name="Adams B.J."/>
            <person name="Sternberg P.W."/>
            <person name="Mortazavi A."/>
        </authorList>
    </citation>
    <scope>NUCLEOTIDE SEQUENCE [LARGE SCALE GENOMIC DNA]</scope>
    <source>
        <strain evidence="1 2">ALL</strain>
    </source>
</reference>
<proteinExistence type="predicted"/>
<evidence type="ECO:0000313" key="1">
    <source>
        <dbReference type="EMBL" id="TKR75762.1"/>
    </source>
</evidence>
<protein>
    <submittedName>
        <fullName evidence="1">Uncharacterized protein</fullName>
    </submittedName>
</protein>
<keyword evidence="2" id="KW-1185">Reference proteome</keyword>
<comment type="caution">
    <text evidence="1">The sequence shown here is derived from an EMBL/GenBank/DDBJ whole genome shotgun (WGS) entry which is preliminary data.</text>
</comment>
<evidence type="ECO:0000313" key="2">
    <source>
        <dbReference type="Proteomes" id="UP000298663"/>
    </source>
</evidence>
<dbReference type="Proteomes" id="UP000298663">
    <property type="component" value="Unassembled WGS sequence"/>
</dbReference>
<dbReference type="AlphaFoldDB" id="A0A4U5N152"/>
<name>A0A4U5N152_STECR</name>
<organism evidence="1 2">
    <name type="scientific">Steinernema carpocapsae</name>
    <name type="common">Entomopathogenic nematode</name>
    <dbReference type="NCBI Taxonomy" id="34508"/>
    <lineage>
        <taxon>Eukaryota</taxon>
        <taxon>Metazoa</taxon>
        <taxon>Ecdysozoa</taxon>
        <taxon>Nematoda</taxon>
        <taxon>Chromadorea</taxon>
        <taxon>Rhabditida</taxon>
        <taxon>Tylenchina</taxon>
        <taxon>Panagrolaimomorpha</taxon>
        <taxon>Strongyloidoidea</taxon>
        <taxon>Steinernematidae</taxon>
        <taxon>Steinernema</taxon>
    </lineage>
</organism>